<comment type="caution">
    <text evidence="1">The sequence shown here is derived from an EMBL/GenBank/DDBJ whole genome shotgun (WGS) entry which is preliminary data.</text>
</comment>
<dbReference type="EMBL" id="RCTF01000004">
    <property type="protein sequence ID" value="RLP80021.1"/>
    <property type="molecule type" value="Genomic_DNA"/>
</dbReference>
<protein>
    <recommendedName>
        <fullName evidence="3">HEPN domain-containing protein</fullName>
    </recommendedName>
</protein>
<evidence type="ECO:0000313" key="2">
    <source>
        <dbReference type="Proteomes" id="UP000269692"/>
    </source>
</evidence>
<dbReference type="RefSeq" id="WP_121622525.1">
    <property type="nucleotide sequence ID" value="NZ_JACIIW010000002.1"/>
</dbReference>
<dbReference type="Gene3D" id="1.20.120.330">
    <property type="entry name" value="Nucleotidyltransferases domain 2"/>
    <property type="match status" value="1"/>
</dbReference>
<accession>A0A3L7AKA5</accession>
<evidence type="ECO:0000313" key="1">
    <source>
        <dbReference type="EMBL" id="RLP80021.1"/>
    </source>
</evidence>
<dbReference type="OrthoDB" id="7845978at2"/>
<keyword evidence="2" id="KW-1185">Reference proteome</keyword>
<organism evidence="1 2">
    <name type="scientific">Xanthobacter tagetidis</name>
    <dbReference type="NCBI Taxonomy" id="60216"/>
    <lineage>
        <taxon>Bacteria</taxon>
        <taxon>Pseudomonadati</taxon>
        <taxon>Pseudomonadota</taxon>
        <taxon>Alphaproteobacteria</taxon>
        <taxon>Hyphomicrobiales</taxon>
        <taxon>Xanthobacteraceae</taxon>
        <taxon>Xanthobacter</taxon>
    </lineage>
</organism>
<proteinExistence type="predicted"/>
<dbReference type="Proteomes" id="UP000269692">
    <property type="component" value="Unassembled WGS sequence"/>
</dbReference>
<evidence type="ECO:0008006" key="3">
    <source>
        <dbReference type="Google" id="ProtNLM"/>
    </source>
</evidence>
<name>A0A3L7AKA5_9HYPH</name>
<gene>
    <name evidence="1" type="ORF">D9R14_06585</name>
</gene>
<dbReference type="AlphaFoldDB" id="A0A3L7AKA5"/>
<sequence>MNPSELLDVAVSLAEHPARGKLKQVYRRRAISTAYYALFHRLAGMCADTLVGARKSETPAWQRTYRALEHGFAKSALLELARRSNDDAVTLLSEVFVALQQFRHDADYDPHGAYEDGASGSCIKMARLGIDAVSGLPPEVKLEIATSLILRSRR</sequence>
<reference evidence="1 2" key="1">
    <citation type="submission" date="2018-10" db="EMBL/GenBank/DDBJ databases">
        <title>Xanthobacter tagetidis genome sequencing and assembly.</title>
        <authorList>
            <person name="Maclea K.S."/>
            <person name="Goen A.E."/>
            <person name="Fatima S.A."/>
        </authorList>
    </citation>
    <scope>NUCLEOTIDE SEQUENCE [LARGE SCALE GENOMIC DNA]</scope>
    <source>
        <strain evidence="1 2">ATCC 700314</strain>
    </source>
</reference>